<name>A0AAN7UHW4_9PEZI</name>
<keyword evidence="2" id="KW-1185">Reference proteome</keyword>
<comment type="caution">
    <text evidence="1">The sequence shown here is derived from an EMBL/GenBank/DDBJ whole genome shotgun (WGS) entry which is preliminary data.</text>
</comment>
<dbReference type="Proteomes" id="UP001305414">
    <property type="component" value="Unassembled WGS sequence"/>
</dbReference>
<accession>A0AAN7UHW4</accession>
<dbReference type="EMBL" id="JAWHQM010000003">
    <property type="protein sequence ID" value="KAK5626176.1"/>
    <property type="molecule type" value="Genomic_DNA"/>
</dbReference>
<protein>
    <submittedName>
        <fullName evidence="1">Uncharacterized protein</fullName>
    </submittedName>
</protein>
<evidence type="ECO:0000313" key="1">
    <source>
        <dbReference type="EMBL" id="KAK5626176.1"/>
    </source>
</evidence>
<sequence length="66" mass="7098">MERSADRDRASGWKRSFAAQPVSAPIQSNHPVYSGHFASMDRVPKSSQALLGNLLGVSLVLGKSET</sequence>
<dbReference type="AlphaFoldDB" id="A0AAN7UHW4"/>
<reference evidence="1 2" key="1">
    <citation type="submission" date="2023-10" db="EMBL/GenBank/DDBJ databases">
        <title>Draft genome sequence of Xylaria bambusicola isolate GMP-LS, the root and basal stem rot pathogen of sugarcane in Indonesia.</title>
        <authorList>
            <person name="Selvaraj P."/>
            <person name="Muralishankar V."/>
            <person name="Muruganantham S."/>
            <person name="Sp S."/>
            <person name="Haryani S."/>
            <person name="Lau K.J.X."/>
            <person name="Naqvi N.I."/>
        </authorList>
    </citation>
    <scope>NUCLEOTIDE SEQUENCE [LARGE SCALE GENOMIC DNA]</scope>
    <source>
        <strain evidence="1">GMP-LS</strain>
    </source>
</reference>
<organism evidence="1 2">
    <name type="scientific">Xylaria bambusicola</name>
    <dbReference type="NCBI Taxonomy" id="326684"/>
    <lineage>
        <taxon>Eukaryota</taxon>
        <taxon>Fungi</taxon>
        <taxon>Dikarya</taxon>
        <taxon>Ascomycota</taxon>
        <taxon>Pezizomycotina</taxon>
        <taxon>Sordariomycetes</taxon>
        <taxon>Xylariomycetidae</taxon>
        <taxon>Xylariales</taxon>
        <taxon>Xylariaceae</taxon>
        <taxon>Xylaria</taxon>
    </lineage>
</organism>
<proteinExistence type="predicted"/>
<gene>
    <name evidence="1" type="ORF">RRF57_001891</name>
</gene>
<evidence type="ECO:0000313" key="2">
    <source>
        <dbReference type="Proteomes" id="UP001305414"/>
    </source>
</evidence>